<dbReference type="Pfam" id="PF05299">
    <property type="entry name" value="Peptidase_M61"/>
    <property type="match status" value="1"/>
</dbReference>
<protein>
    <submittedName>
        <fullName evidence="3">Protease, putative</fullName>
    </submittedName>
</protein>
<dbReference type="EMBL" id="CADCTV010000580">
    <property type="protein sequence ID" value="CAA9344188.1"/>
    <property type="molecule type" value="Genomic_DNA"/>
</dbReference>
<feature type="compositionally biased region" description="Low complexity" evidence="1">
    <location>
        <begin position="619"/>
        <end position="628"/>
    </location>
</feature>
<dbReference type="Pfam" id="PF17899">
    <property type="entry name" value="Peptidase_M61_N"/>
    <property type="match status" value="1"/>
</dbReference>
<dbReference type="PIRSF" id="PIRSF016493">
    <property type="entry name" value="Glycyl_aminpptds"/>
    <property type="match status" value="1"/>
</dbReference>
<accession>A0A6J4LWZ5</accession>
<reference evidence="3" key="1">
    <citation type="submission" date="2020-02" db="EMBL/GenBank/DDBJ databases">
        <authorList>
            <person name="Meier V. D."/>
        </authorList>
    </citation>
    <scope>NUCLEOTIDE SEQUENCE</scope>
    <source>
        <strain evidence="3">AVDCRST_MAG89</strain>
    </source>
</reference>
<dbReference type="InterPro" id="IPR036034">
    <property type="entry name" value="PDZ_sf"/>
</dbReference>
<sequence length="628" mass="68880">MGPIRYRLRIPEPHTHLLGVEMTVEGVHAPARLVMPSWTPGSYLMREFPRNVMQMEAADGAWRPLPFRKTDKNTWLVDAPPDGVLRARWIVNADELTVRTSHVDATHAYVNGASVFLYVEGRQGEAVEVAVEPPAGWRVTTALEEAGENLFRAAGFDELVDSPMEIGTHALVEWGVDGVAHRYAVWGRGNADPRRLAADTTRIVQAERELFGGGLPYPHFTFILHLASGGGGLEHRNSTSLLVDRWSFRGQAYEGVLGLVAHELFHAWNGKRLRPAVLGPFDYTREAYTRELWVVEGFTTYYTDLVLRRAGLISPVRYLEKLAEQITRFAQLPGRGLQSLEDSSFDTWIKFYRPDANTPNATISYYQKGALVALLLDMEIRARTGNARSLDDVLRLLWERWGARDVGFPEGTVEAVASEVAGADLSPRFDVWLRSTQELDYSGLLQTAGLMLMSPREARERGVAAGGHPDAPGAVPVPREPRTGLQLKAEGSRIVVSNVQAGSAAWAAGVNAGDELVALDGFRITALDALSARLLEAPDGARLPLTVFRRDELLTLSLPVVIGPPQQLLLRPLPTATPEQKRVLFEWLRMDAVGAGQPAPPRPDGPRANFGPVPEPGRAEAAPGPATG</sequence>
<keyword evidence="3" id="KW-0645">Protease</keyword>
<dbReference type="GO" id="GO:0006508">
    <property type="term" value="P:proteolysis"/>
    <property type="evidence" value="ECO:0007669"/>
    <property type="project" value="UniProtKB-KW"/>
</dbReference>
<dbReference type="InterPro" id="IPR040756">
    <property type="entry name" value="Peptidase_M61_N"/>
</dbReference>
<feature type="region of interest" description="Disordered" evidence="1">
    <location>
        <begin position="595"/>
        <end position="628"/>
    </location>
</feature>
<organism evidence="3">
    <name type="scientific">uncultured Gemmatimonadota bacterium</name>
    <dbReference type="NCBI Taxonomy" id="203437"/>
    <lineage>
        <taxon>Bacteria</taxon>
        <taxon>Pseudomonadati</taxon>
        <taxon>Gemmatimonadota</taxon>
        <taxon>environmental samples</taxon>
    </lineage>
</organism>
<evidence type="ECO:0000256" key="1">
    <source>
        <dbReference type="SAM" id="MobiDB-lite"/>
    </source>
</evidence>
<dbReference type="AlphaFoldDB" id="A0A6J4LWZ5"/>
<dbReference type="SUPFAM" id="SSF55486">
    <property type="entry name" value="Metalloproteases ('zincins'), catalytic domain"/>
    <property type="match status" value="1"/>
</dbReference>
<dbReference type="InterPro" id="IPR007963">
    <property type="entry name" value="Peptidase_M61_catalytic"/>
</dbReference>
<dbReference type="GO" id="GO:0008233">
    <property type="term" value="F:peptidase activity"/>
    <property type="evidence" value="ECO:0007669"/>
    <property type="project" value="UniProtKB-KW"/>
</dbReference>
<dbReference type="Gene3D" id="2.30.42.10">
    <property type="match status" value="1"/>
</dbReference>
<feature type="domain" description="PDZ" evidence="2">
    <location>
        <begin position="474"/>
        <end position="551"/>
    </location>
</feature>
<dbReference type="Pfam" id="PF13180">
    <property type="entry name" value="PDZ_2"/>
    <property type="match status" value="1"/>
</dbReference>
<dbReference type="InterPro" id="IPR027268">
    <property type="entry name" value="Peptidase_M4/M1_CTD_sf"/>
</dbReference>
<proteinExistence type="predicted"/>
<keyword evidence="3" id="KW-0378">Hydrolase</keyword>
<dbReference type="InterPro" id="IPR024191">
    <property type="entry name" value="Peptidase_M61"/>
</dbReference>
<dbReference type="Gene3D" id="1.10.390.10">
    <property type="entry name" value="Neutral Protease Domain 2"/>
    <property type="match status" value="1"/>
</dbReference>
<dbReference type="SUPFAM" id="SSF50156">
    <property type="entry name" value="PDZ domain-like"/>
    <property type="match status" value="1"/>
</dbReference>
<dbReference type="InterPro" id="IPR001478">
    <property type="entry name" value="PDZ"/>
</dbReference>
<evidence type="ECO:0000259" key="2">
    <source>
        <dbReference type="PROSITE" id="PS50106"/>
    </source>
</evidence>
<dbReference type="Gene3D" id="2.60.40.3650">
    <property type="match status" value="1"/>
</dbReference>
<dbReference type="PROSITE" id="PS50106">
    <property type="entry name" value="PDZ"/>
    <property type="match status" value="1"/>
</dbReference>
<dbReference type="SMART" id="SM00228">
    <property type="entry name" value="PDZ"/>
    <property type="match status" value="1"/>
</dbReference>
<gene>
    <name evidence="3" type="ORF">AVDCRST_MAG89-2771</name>
</gene>
<evidence type="ECO:0000313" key="3">
    <source>
        <dbReference type="EMBL" id="CAA9344188.1"/>
    </source>
</evidence>
<name>A0A6J4LWZ5_9BACT</name>